<dbReference type="InterPro" id="IPR036291">
    <property type="entry name" value="NAD(P)-bd_dom_sf"/>
</dbReference>
<dbReference type="InterPro" id="IPR019665">
    <property type="entry name" value="OxRdtase/DH_put_Rossmann_dom"/>
</dbReference>
<feature type="transmembrane region" description="Helical" evidence="1">
    <location>
        <begin position="6"/>
        <end position="25"/>
    </location>
</feature>
<accession>A0A0W8FU83</accession>
<feature type="domain" description="Putative oxidoreductase/dehydrogenase Rossmann-like" evidence="2">
    <location>
        <begin position="10"/>
        <end position="122"/>
    </location>
</feature>
<dbReference type="PANTHER" id="PTHR40459:SF1">
    <property type="entry name" value="CONSERVED HYPOTHETICAL ALANINE AND LEUCINE RICH PROTEIN"/>
    <property type="match status" value="1"/>
</dbReference>
<comment type="caution">
    <text evidence="4">The sequence shown here is derived from an EMBL/GenBank/DDBJ whole genome shotgun (WGS) entry which is preliminary data.</text>
</comment>
<dbReference type="SUPFAM" id="SSF48179">
    <property type="entry name" value="6-phosphogluconate dehydrogenase C-terminal domain-like"/>
    <property type="match status" value="1"/>
</dbReference>
<gene>
    <name evidence="4" type="ORF">ASZ90_005864</name>
</gene>
<keyword evidence="1" id="KW-0812">Transmembrane</keyword>
<dbReference type="SUPFAM" id="SSF51735">
    <property type="entry name" value="NAD(P)-binding Rossmann-fold domains"/>
    <property type="match status" value="1"/>
</dbReference>
<evidence type="ECO:0000256" key="1">
    <source>
        <dbReference type="SAM" id="Phobius"/>
    </source>
</evidence>
<dbReference type="InterPro" id="IPR008927">
    <property type="entry name" value="6-PGluconate_DH-like_C_sf"/>
</dbReference>
<name>A0A0W8FU83_9ZZZZ</name>
<dbReference type="Gene3D" id="1.10.1040.20">
    <property type="entry name" value="ProC-like, C-terminal domain"/>
    <property type="match status" value="1"/>
</dbReference>
<keyword evidence="1" id="KW-0472">Membrane</keyword>
<evidence type="ECO:0000313" key="4">
    <source>
        <dbReference type="EMBL" id="KUG24313.1"/>
    </source>
</evidence>
<dbReference type="PANTHER" id="PTHR40459">
    <property type="entry name" value="CONSERVED HYPOTHETICAL ALANINE AND LEUCINE RICH PROTEIN"/>
    <property type="match status" value="1"/>
</dbReference>
<dbReference type="Pfam" id="PF10727">
    <property type="entry name" value="Rossmann-like"/>
    <property type="match status" value="1"/>
</dbReference>
<proteinExistence type="predicted"/>
<feature type="domain" description="DUF2520" evidence="3">
    <location>
        <begin position="140"/>
        <end position="265"/>
    </location>
</feature>
<evidence type="ECO:0000259" key="3">
    <source>
        <dbReference type="Pfam" id="PF10728"/>
    </source>
</evidence>
<sequence length="295" mass="31426">MNKRNINTFAIIGTGMVGTAIGFLLKKAGYKITAISDKSPASLKRAQAYIGGESFRNPQEAVQRADCILITTPDDKISSACREIALCPAIKNKLVFHMSGAGDLTLLESAKKAGAAVASIHPLQSFSSINQAIKNIPGSYFAITSDKKAQAPARNIVVHLGGIPFFISSNQKPLYHAAACIASNYLVALINTVESIYQAIGLNEKDAKKAYLPLVYGSLRNIENSGSIPSLTGPIARGDLGTIKKHISAISKNLPQYSSLYSSLGLIAVKVAQKKGTLNNRQAKEINTILKGVKK</sequence>
<dbReference type="InterPro" id="IPR037108">
    <property type="entry name" value="TM1727-like_C_sf"/>
</dbReference>
<protein>
    <recommendedName>
        <fullName evidence="5">DUF2520 domain-containing protein</fullName>
    </recommendedName>
</protein>
<organism evidence="4">
    <name type="scientific">hydrocarbon metagenome</name>
    <dbReference type="NCBI Taxonomy" id="938273"/>
    <lineage>
        <taxon>unclassified sequences</taxon>
        <taxon>metagenomes</taxon>
        <taxon>ecological metagenomes</taxon>
    </lineage>
</organism>
<dbReference type="EMBL" id="LNQE01000851">
    <property type="protein sequence ID" value="KUG24313.1"/>
    <property type="molecule type" value="Genomic_DNA"/>
</dbReference>
<dbReference type="Pfam" id="PF10728">
    <property type="entry name" value="DUF2520"/>
    <property type="match status" value="1"/>
</dbReference>
<reference evidence="4" key="1">
    <citation type="journal article" date="2015" name="Proc. Natl. Acad. Sci. U.S.A.">
        <title>Networks of energetic and metabolic interactions define dynamics in microbial communities.</title>
        <authorList>
            <person name="Embree M."/>
            <person name="Liu J.K."/>
            <person name="Al-Bassam M.M."/>
            <person name="Zengler K."/>
        </authorList>
    </citation>
    <scope>NUCLEOTIDE SEQUENCE</scope>
</reference>
<evidence type="ECO:0000259" key="2">
    <source>
        <dbReference type="Pfam" id="PF10727"/>
    </source>
</evidence>
<dbReference type="Gene3D" id="3.40.50.720">
    <property type="entry name" value="NAD(P)-binding Rossmann-like Domain"/>
    <property type="match status" value="1"/>
</dbReference>
<evidence type="ECO:0008006" key="5">
    <source>
        <dbReference type="Google" id="ProtNLM"/>
    </source>
</evidence>
<dbReference type="AlphaFoldDB" id="A0A0W8FU83"/>
<keyword evidence="1" id="KW-1133">Transmembrane helix</keyword>
<dbReference type="InterPro" id="IPR018931">
    <property type="entry name" value="DUF2520"/>
</dbReference>